<evidence type="ECO:0000313" key="1">
    <source>
        <dbReference type="EMBL" id="AOT23183.1"/>
    </source>
</evidence>
<dbReference type="GO" id="GO:0004527">
    <property type="term" value="F:exonuclease activity"/>
    <property type="evidence" value="ECO:0007669"/>
    <property type="project" value="UniProtKB-KW"/>
</dbReference>
<dbReference type="Gene3D" id="3.90.320.10">
    <property type="match status" value="1"/>
</dbReference>
<name>A0A1D8EQ68_9CAUD</name>
<keyword evidence="1" id="KW-0540">Nuclease</keyword>
<dbReference type="Proteomes" id="UP000224956">
    <property type="component" value="Segment"/>
</dbReference>
<keyword evidence="2" id="KW-1185">Reference proteome</keyword>
<dbReference type="EMBL" id="KX621007">
    <property type="protein sequence ID" value="AOT23183.1"/>
    <property type="molecule type" value="Genomic_DNA"/>
</dbReference>
<proteinExistence type="predicted"/>
<keyword evidence="1" id="KW-0269">Exonuclease</keyword>
<sequence length="287" mass="31838">MSTAAAFFADDMVDEPAQVAADKALLADLKAVIRHHYVNTPRNMQKALGPSEVGHQCARRLAAGLLELDRINPEGDPLPSWLGTAGHSRFEQAIELDNLRIIREAAEDAAANGEHATKRCTFHNGQPIGRWFSERQVTVRGGLSGTCDLFDTWTNTVIDLKFPGSTKCAEYKKHGPSVQYRAQAHLYGRGYRNEGFPVERVAIWFIPRGGFLSNSFVWSEPYSDATVDEILAKLDNIILLLNDLDLDQHPERIALIPKTTGNCEYCPFWSPRPDPLMRPHACAGGAE</sequence>
<gene>
    <name evidence="1" type="ORF">SEA_TAQUITO_63</name>
</gene>
<keyword evidence="1" id="KW-0378">Hydrolase</keyword>
<protein>
    <submittedName>
        <fullName evidence="1">Cas4 family exonuclease</fullName>
    </submittedName>
</protein>
<evidence type="ECO:0000313" key="2">
    <source>
        <dbReference type="Proteomes" id="UP000224956"/>
    </source>
</evidence>
<organism evidence="1 2">
    <name type="scientific">Mycobacterium phage Taquito</name>
    <dbReference type="NCBI Taxonomy" id="1897500"/>
    <lineage>
        <taxon>Viruses</taxon>
        <taxon>Duplodnaviria</taxon>
        <taxon>Heunggongvirae</taxon>
        <taxon>Uroviricota</taxon>
        <taxon>Caudoviricetes</taxon>
        <taxon>Weiservirinae</taxon>
        <taxon>Fionnbharthvirus</taxon>
        <taxon>Fionnbharthvirus taquito</taxon>
    </lineage>
</organism>
<dbReference type="InterPro" id="IPR011604">
    <property type="entry name" value="PDDEXK-like_dom_sf"/>
</dbReference>
<reference evidence="1 2" key="1">
    <citation type="submission" date="2016-07" db="EMBL/GenBank/DDBJ databases">
        <authorList>
            <person name="Henderson J.H."/>
            <person name="Agbayani G."/>
            <person name="Akanbi A."/>
            <person name="Allen L."/>
            <person name="Anton T."/>
            <person name="Bauer V."/>
            <person name="Benoit R."/>
            <person name="Bhakta Y."/>
            <person name="Binongcal M.A."/>
            <person name="Bobovsky T."/>
            <person name="Bual H."/>
            <person name="Calley B."/>
            <person name="Clark M."/>
            <person name="Conahan B."/>
            <person name="Cone E."/>
            <person name="Dardis C."/>
            <person name="Fangman M."/>
            <person name="Flatgard B."/>
            <person name="Focht K."/>
            <person name="Geraci K."/>
            <person name="Goodwin B."/>
            <person name="Hanson H."/>
            <person name="Hunt G."/>
            <person name="Hutton S."/>
            <person name="Illback M."/>
            <person name="Jamsa A."/>
            <person name="Konzek B."/>
            <person name="Kraus A."/>
            <person name="Kuenzi M."/>
            <person name="Laird K."/>
            <person name="Lieb M."/>
            <person name="MacKenzie A."/>
            <person name="Maurer K."/>
            <person name="Miera M."/>
            <person name="Mishler B."/>
            <person name="Naughton C."/>
            <person name="Nease R."/>
            <person name="Nelson B."/>
            <person name="Nigg N."/>
            <person name="O'Sullivan K."/>
            <person name="Orion I."/>
            <person name="Peterson C."/>
            <person name="Peterson S."/>
            <person name="Roletto M."/>
            <person name="Rush L."/>
            <person name="Schlatter T."/>
            <person name="Seidl R."/>
            <person name="Sevy E."/>
            <person name="Sonderby V."/>
            <person name="Souers H."/>
            <person name="Syvertson H."/>
            <person name="Taggard K."/>
            <person name="Takasugi J."/>
            <person name="Tietge S."/>
            <person name="Vasquez C."/>
            <person name="Velasco R."/>
            <person name="Virk M."/>
            <person name="Vologdin S."/>
            <person name="Wing S."/>
            <person name="Winslow J."/>
            <person name="Young E."/>
            <person name="Cunanan N."/>
            <person name="Dasiuk E."/>
            <person name="Fudge K."/>
            <person name="Murphy A."/>
            <person name="Poxleitner M.K."/>
            <person name="Ettinger A.-S.H."/>
            <person name="Anders K.R."/>
            <person name="Schaff J.E."/>
            <person name="Dashiell C.L."/>
            <person name="Macialek J.A."/>
            <person name="Braun M.A."/>
            <person name="Delesalle V.A."/>
            <person name="Hughes L.E."/>
            <person name="Ware V.C."/>
            <person name="Bradley K.W."/>
            <person name="Barker L.P."/>
            <person name="Asai D.J."/>
            <person name="Bowman C.A."/>
            <person name="Russell D.A."/>
            <person name="Pope W.H."/>
            <person name="Jacobs-Sera D."/>
            <person name="Hendrix R.W."/>
            <person name="Hatfull G.F."/>
        </authorList>
    </citation>
    <scope>NUCLEOTIDE SEQUENCE [LARGE SCALE GENOMIC DNA]</scope>
</reference>
<accession>A0A1D8EQ68</accession>